<dbReference type="NCBIfam" id="TIGR01265">
    <property type="entry name" value="tyr_nico_aTase"/>
    <property type="match status" value="1"/>
</dbReference>
<keyword evidence="17" id="KW-1185">Reference proteome</keyword>
<dbReference type="OMA" id="CALDLCI"/>
<evidence type="ECO:0000256" key="11">
    <source>
        <dbReference type="ARBA" id="ARBA00047798"/>
    </source>
</evidence>
<dbReference type="Gene3D" id="3.40.640.10">
    <property type="entry name" value="Type I PLP-dependent aspartate aminotransferase-like (Major domain)"/>
    <property type="match status" value="1"/>
</dbReference>
<dbReference type="InterPro" id="IPR005957">
    <property type="entry name" value="Tyrosine_aminoTrfase"/>
</dbReference>
<comment type="function">
    <text evidence="12">Transaminase involved in tyrosine breakdown. Converts tyrosine to p-hydroxyphenylpyruvate.</text>
</comment>
<dbReference type="EnsemblMetazoa" id="XM_003385652.3">
    <property type="protein sequence ID" value="XP_003385700.1"/>
    <property type="gene ID" value="LOC100635686"/>
</dbReference>
<evidence type="ECO:0000256" key="10">
    <source>
        <dbReference type="ARBA" id="ARBA00022898"/>
    </source>
</evidence>
<protein>
    <recommendedName>
        <fullName evidence="6 12">Tyrosine aminotransferase</fullName>
        <shortName evidence="12">TAT</shortName>
        <ecNumber evidence="5 12">2.6.1.5</ecNumber>
    </recommendedName>
</protein>
<dbReference type="PIRSF" id="PIRSF000517">
    <property type="entry name" value="Tyr_transaminase"/>
    <property type="match status" value="1"/>
</dbReference>
<keyword evidence="8" id="KW-0808">Transferase</keyword>
<dbReference type="InterPro" id="IPR015422">
    <property type="entry name" value="PyrdxlP-dep_Trfase_small"/>
</dbReference>
<dbReference type="OrthoDB" id="7042322at2759"/>
<comment type="catalytic activity">
    <reaction evidence="11 12">
        <text>L-tyrosine + 2-oxoglutarate = 3-(4-hydroxyphenyl)pyruvate + L-glutamate</text>
        <dbReference type="Rhea" id="RHEA:15093"/>
        <dbReference type="ChEBI" id="CHEBI:16810"/>
        <dbReference type="ChEBI" id="CHEBI:29985"/>
        <dbReference type="ChEBI" id="CHEBI:36242"/>
        <dbReference type="ChEBI" id="CHEBI:58315"/>
        <dbReference type="EC" id="2.6.1.5"/>
    </reaction>
</comment>
<dbReference type="PRINTS" id="PR00753">
    <property type="entry name" value="ACCSYNTHASE"/>
</dbReference>
<evidence type="ECO:0000256" key="2">
    <source>
        <dbReference type="ARBA" id="ARBA00005203"/>
    </source>
</evidence>
<feature type="domain" description="Aminotransferase class I/classII large" evidence="15">
    <location>
        <begin position="66"/>
        <end position="429"/>
    </location>
</feature>
<dbReference type="GO" id="GO:0030170">
    <property type="term" value="F:pyridoxal phosphate binding"/>
    <property type="evidence" value="ECO:0007669"/>
    <property type="project" value="InterPro"/>
</dbReference>
<dbReference type="InterPro" id="IPR015421">
    <property type="entry name" value="PyrdxlP-dep_Trfase_major"/>
</dbReference>
<comment type="pathway">
    <text evidence="2 12">Amino-acid degradation; L-phenylalanine degradation; acetoacetate and fumarate from L-phenylalanine: step 2/6.</text>
</comment>
<keyword evidence="7" id="KW-0032">Aminotransferase</keyword>
<dbReference type="GO" id="GO:0006572">
    <property type="term" value="P:L-tyrosine catabolic process"/>
    <property type="evidence" value="ECO:0007669"/>
    <property type="project" value="UniProtKB-KW"/>
</dbReference>
<feature type="modified residue" description="N6-(pyridoxal phosphate)lysine" evidence="13">
    <location>
        <position position="275"/>
    </location>
</feature>
<comment type="subunit">
    <text evidence="4 12">Homodimer.</text>
</comment>
<organism evidence="16">
    <name type="scientific">Amphimedon queenslandica</name>
    <name type="common">Sponge</name>
    <dbReference type="NCBI Taxonomy" id="400682"/>
    <lineage>
        <taxon>Eukaryota</taxon>
        <taxon>Metazoa</taxon>
        <taxon>Porifera</taxon>
        <taxon>Demospongiae</taxon>
        <taxon>Heteroscleromorpha</taxon>
        <taxon>Haplosclerida</taxon>
        <taxon>Niphatidae</taxon>
        <taxon>Amphimedon</taxon>
    </lineage>
</organism>
<evidence type="ECO:0000256" key="14">
    <source>
        <dbReference type="SAM" id="MobiDB-lite"/>
    </source>
</evidence>
<comment type="similarity">
    <text evidence="3 12">Belongs to the class-I pyridoxal-phosphate-dependent aminotransferase family.</text>
</comment>
<evidence type="ECO:0000313" key="17">
    <source>
        <dbReference type="Proteomes" id="UP000007879"/>
    </source>
</evidence>
<reference evidence="16" key="2">
    <citation type="submission" date="2017-05" db="UniProtKB">
        <authorList>
            <consortium name="EnsemblMetazoa"/>
        </authorList>
    </citation>
    <scope>IDENTIFICATION</scope>
</reference>
<dbReference type="EnsemblMetazoa" id="Aqu2.1.34890_001">
    <property type="protein sequence ID" value="Aqu2.1.34890_001"/>
    <property type="gene ID" value="Aqu2.1.34890"/>
</dbReference>
<dbReference type="InterPro" id="IPR004839">
    <property type="entry name" value="Aminotransferase_I/II_large"/>
</dbReference>
<name>A0A1X7V3Q0_AMPQE</name>
<dbReference type="CDD" id="cd00609">
    <property type="entry name" value="AAT_like"/>
    <property type="match status" value="1"/>
</dbReference>
<evidence type="ECO:0000256" key="4">
    <source>
        <dbReference type="ARBA" id="ARBA00011738"/>
    </source>
</evidence>
<evidence type="ECO:0000256" key="5">
    <source>
        <dbReference type="ARBA" id="ARBA00012749"/>
    </source>
</evidence>
<dbReference type="InParanoid" id="A0A1X7V3Q0"/>
<dbReference type="Gene3D" id="3.90.1150.10">
    <property type="entry name" value="Aspartate Aminotransferase, domain 1"/>
    <property type="match status" value="1"/>
</dbReference>
<dbReference type="UniPathway" id="UPA00139">
    <property type="reaction ID" value="UER00338"/>
</dbReference>
<dbReference type="GO" id="GO:0004838">
    <property type="term" value="F:L-tyrosine-2-oxoglutarate transaminase activity"/>
    <property type="evidence" value="ECO:0007669"/>
    <property type="project" value="UniProtKB-UniRule"/>
</dbReference>
<dbReference type="PANTHER" id="PTHR45744">
    <property type="entry name" value="TYROSINE AMINOTRANSFERASE"/>
    <property type="match status" value="1"/>
</dbReference>
<dbReference type="GO" id="GO:0006559">
    <property type="term" value="P:L-phenylalanine catabolic process"/>
    <property type="evidence" value="ECO:0007669"/>
    <property type="project" value="UniProtKB-UniRule"/>
</dbReference>
<evidence type="ECO:0000313" key="16">
    <source>
        <dbReference type="EnsemblMetazoa" id="Aqu2.1.34890_001"/>
    </source>
</evidence>
<evidence type="ECO:0000256" key="6">
    <source>
        <dbReference type="ARBA" id="ARBA00015959"/>
    </source>
</evidence>
<gene>
    <name evidence="16" type="primary">100635686</name>
</gene>
<reference evidence="17" key="1">
    <citation type="journal article" date="2010" name="Nature">
        <title>The Amphimedon queenslandica genome and the evolution of animal complexity.</title>
        <authorList>
            <person name="Srivastava M."/>
            <person name="Simakov O."/>
            <person name="Chapman J."/>
            <person name="Fahey B."/>
            <person name="Gauthier M.E."/>
            <person name="Mitros T."/>
            <person name="Richards G.S."/>
            <person name="Conaco C."/>
            <person name="Dacre M."/>
            <person name="Hellsten U."/>
            <person name="Larroux C."/>
            <person name="Putnam N.H."/>
            <person name="Stanke M."/>
            <person name="Adamska M."/>
            <person name="Darling A."/>
            <person name="Degnan S.M."/>
            <person name="Oakley T.H."/>
            <person name="Plachetzki D.C."/>
            <person name="Zhai Y."/>
            <person name="Adamski M."/>
            <person name="Calcino A."/>
            <person name="Cummins S.F."/>
            <person name="Goodstein D.M."/>
            <person name="Harris C."/>
            <person name="Jackson D.J."/>
            <person name="Leys S.P."/>
            <person name="Shu S."/>
            <person name="Woodcroft B.J."/>
            <person name="Vervoort M."/>
            <person name="Kosik K.S."/>
            <person name="Manning G."/>
            <person name="Degnan B.M."/>
            <person name="Rokhsar D.S."/>
        </authorList>
    </citation>
    <scope>NUCLEOTIDE SEQUENCE [LARGE SCALE GENOMIC DNA]</scope>
</reference>
<sequence length="441" mass="48452">MNGVMKHSLTENGDALPSNLGPREKKRKEGWNVSSSLESKGAVNNVRLSEEKYFKEVLEKRDQSKELIKLSIGDPAVFGNLPAHPVAIESLKAAVDTGSYNGYGHSKGLPHVRKAVAEKFSVINQAPLTAEDVIMTSSCSGALEYAISVLANAGQNILSPKPGFALYDCLTGAKQVEIRHYALKPDQNWEADISDMERLVDDNTAAIIINNPSNPCGSVFSKEHVKELADFAARHYLPVISDEIYAEMVFPGSSFHSIASVSTKVPALVCGGLSKQYMIPGWRLGWILIHDPVDAFKDEVRDGFTNIVMKTLGPSTVVQAAVPGIIQNVPADYHERNISILQMNAELVYDGLLKAPGLNPIMPSGAMYLMVGIDINEFPEFNNDIDFTKQLVLEQSVFCLPGDVFKFPNFFRIVLIMPGEKIVEAVQRITQFCIKHHHISS</sequence>
<dbReference type="KEGG" id="aqu:100635686"/>
<evidence type="ECO:0000256" key="7">
    <source>
        <dbReference type="ARBA" id="ARBA00022576"/>
    </source>
</evidence>
<proteinExistence type="inferred from homology"/>
<dbReference type="InterPro" id="IPR005958">
    <property type="entry name" value="TyrNic_aminoTrfase"/>
</dbReference>
<comment type="cofactor">
    <cofactor evidence="1 12 13">
        <name>pyridoxal 5'-phosphate</name>
        <dbReference type="ChEBI" id="CHEBI:597326"/>
    </cofactor>
</comment>
<dbReference type="EC" id="2.6.1.5" evidence="5 12"/>
<dbReference type="SUPFAM" id="SSF53383">
    <property type="entry name" value="PLP-dependent transferases"/>
    <property type="match status" value="1"/>
</dbReference>
<keyword evidence="10 12" id="KW-0663">Pyridoxal phosphate</keyword>
<evidence type="ECO:0000256" key="13">
    <source>
        <dbReference type="PIRSR" id="PIRSR000517-1"/>
    </source>
</evidence>
<dbReference type="Pfam" id="PF00155">
    <property type="entry name" value="Aminotran_1_2"/>
    <property type="match status" value="1"/>
</dbReference>
<evidence type="ECO:0000256" key="3">
    <source>
        <dbReference type="ARBA" id="ARBA00007441"/>
    </source>
</evidence>
<dbReference type="Proteomes" id="UP000007879">
    <property type="component" value="Unassembled WGS sequence"/>
</dbReference>
<evidence type="ECO:0000256" key="12">
    <source>
        <dbReference type="PIRNR" id="PIRNR000517"/>
    </source>
</evidence>
<evidence type="ECO:0000256" key="9">
    <source>
        <dbReference type="ARBA" id="ARBA00022878"/>
    </source>
</evidence>
<evidence type="ECO:0000259" key="15">
    <source>
        <dbReference type="Pfam" id="PF00155"/>
    </source>
</evidence>
<evidence type="ECO:0000256" key="1">
    <source>
        <dbReference type="ARBA" id="ARBA00001933"/>
    </source>
</evidence>
<keyword evidence="9" id="KW-0828">Tyrosine catabolism</keyword>
<dbReference type="PANTHER" id="PTHR45744:SF2">
    <property type="entry name" value="TYROSINE AMINOTRANSFERASE"/>
    <property type="match status" value="1"/>
</dbReference>
<dbReference type="AlphaFoldDB" id="A0A1X7V3Q0"/>
<dbReference type="InterPro" id="IPR015424">
    <property type="entry name" value="PyrdxlP-dep_Trfase"/>
</dbReference>
<feature type="region of interest" description="Disordered" evidence="14">
    <location>
        <begin position="1"/>
        <end position="33"/>
    </location>
</feature>
<dbReference type="STRING" id="400682.A0A1X7V3Q0"/>
<dbReference type="eggNOG" id="KOG0259">
    <property type="taxonomic scope" value="Eukaryota"/>
</dbReference>
<accession>A0A1X7V3Q0</accession>
<dbReference type="NCBIfam" id="TIGR01264">
    <property type="entry name" value="tyr_amTase_E"/>
    <property type="match status" value="1"/>
</dbReference>
<evidence type="ECO:0000256" key="8">
    <source>
        <dbReference type="ARBA" id="ARBA00022679"/>
    </source>
</evidence>